<keyword evidence="2" id="KW-1185">Reference proteome</keyword>
<accession>A0ABS9IYM6</accession>
<gene>
    <name evidence="1" type="ORF">JM658_00450</name>
</gene>
<evidence type="ECO:0000313" key="2">
    <source>
        <dbReference type="Proteomes" id="UP000829517"/>
    </source>
</evidence>
<proteinExistence type="predicted"/>
<dbReference type="Proteomes" id="UP000829517">
    <property type="component" value="Unassembled WGS sequence"/>
</dbReference>
<organism evidence="1 2">
    <name type="scientific">Joostella atrarenae</name>
    <dbReference type="NCBI Taxonomy" id="679257"/>
    <lineage>
        <taxon>Bacteria</taxon>
        <taxon>Pseudomonadati</taxon>
        <taxon>Bacteroidota</taxon>
        <taxon>Flavobacteriia</taxon>
        <taxon>Flavobacteriales</taxon>
        <taxon>Flavobacteriaceae</taxon>
        <taxon>Joostella</taxon>
    </lineage>
</organism>
<comment type="caution">
    <text evidence="1">The sequence shown here is derived from an EMBL/GenBank/DDBJ whole genome shotgun (WGS) entry which is preliminary data.</text>
</comment>
<sequence length="786" mass="90970">MKNYTYDSPFQLKVSFNKLLGMYDELAKSEDEAVADKAKKILAVADQYPELRAGFSDIEKINDYKEPINTILGDIFNPVLSNNEIKTAGLAYDDAVFKSSERFKKIIKDAGKDFSLELRNIPENEMYIIQCAAILSLNYKKDLSFKMPLFYDIPDSEGINRHYRILYNADFMELKPTKDAPTITQEDIDQLLDGFDNLDLWKEKFPPNSWEANGFIISNIFDVTIDDSISSLKTALLEQSLSDGVLLDRFQDIFRSIFGIKDLHTGYSSYDENTLSFEKLTTSMPSYLLNENAEENCMDVLCENSYKAILDDKKYFTISDVEKYYDLSEGAMPYRALHNQGFKSAILIPIANDKQLLGVLELVSERKHDLNSINANKLNEVMPYIISAVVRNKIEHINSIEAIIQNEYTSLHESVKWKFVNEAKKYIKEKSKGNNPSFSDISFKNVYPLYGQIDIKDSSRARNDATQKDLIIQLEMINNIFNSATKIGKMPIYEEYSFRINSFLKEVKETFQTSSEQNIIDFLFEEIHPALKQVSNINPDLKKLVEEYENALNTGTNMIYHHRREYDDTIMLINKKMSKIIDHEQKDAQKMFPHFFERYKTDGVEHTMYIGKSINPSNNFSEVFLQNLKLWQLEVMCEMENEYYDLRPNLEISLDVASLILVHSSPLSIKFRMDEKHFDVDGTYNARYEVIKKRIDKAFIKGTNERVTKPGNITIIYSQKKDENEYLRYVRLLQAKKVLHNDLEILDLEELQGVSGLKAIRVGVLYKNENNKSPLTFDDLAKVIAK</sequence>
<reference evidence="1 2" key="1">
    <citation type="submission" date="2021-01" db="EMBL/GenBank/DDBJ databases">
        <title>Genome sequencing of Joostella atrarenae M1-2 (= KCTC 23194).</title>
        <authorList>
            <person name="Zakaria M.R."/>
            <person name="Lam M.Q."/>
            <person name="Chong C.S."/>
        </authorList>
    </citation>
    <scope>NUCLEOTIDE SEQUENCE [LARGE SCALE GENOMIC DNA]</scope>
    <source>
        <strain evidence="1 2">M1-2</strain>
    </source>
</reference>
<protein>
    <submittedName>
        <fullName evidence="1">GAF domain-containing protein</fullName>
    </submittedName>
</protein>
<evidence type="ECO:0000313" key="1">
    <source>
        <dbReference type="EMBL" id="MCF8713286.1"/>
    </source>
</evidence>
<name>A0ABS9IYM6_9FLAO</name>
<dbReference type="EMBL" id="JAETXX010000001">
    <property type="protein sequence ID" value="MCF8713286.1"/>
    <property type="molecule type" value="Genomic_DNA"/>
</dbReference>
<dbReference type="RefSeq" id="WP_236957260.1">
    <property type="nucleotide sequence ID" value="NZ_JAETXX010000001.1"/>
</dbReference>